<evidence type="ECO:0000313" key="4">
    <source>
        <dbReference type="Proteomes" id="UP000070412"/>
    </source>
</evidence>
<proteinExistence type="predicted"/>
<dbReference type="EnsemblMetazoa" id="SSS_6253s_mrna">
    <property type="protein sequence ID" value="KAF7493761.1"/>
    <property type="gene ID" value="SSS_6253"/>
</dbReference>
<dbReference type="AlphaFoldDB" id="A0A834RDU6"/>
<organism evidence="2">
    <name type="scientific">Sarcoptes scabiei</name>
    <name type="common">Itch mite</name>
    <name type="synonym">Acarus scabiei</name>
    <dbReference type="NCBI Taxonomy" id="52283"/>
    <lineage>
        <taxon>Eukaryota</taxon>
        <taxon>Metazoa</taxon>
        <taxon>Ecdysozoa</taxon>
        <taxon>Arthropoda</taxon>
        <taxon>Chelicerata</taxon>
        <taxon>Arachnida</taxon>
        <taxon>Acari</taxon>
        <taxon>Acariformes</taxon>
        <taxon>Sarcoptiformes</taxon>
        <taxon>Astigmata</taxon>
        <taxon>Psoroptidia</taxon>
        <taxon>Sarcoptoidea</taxon>
        <taxon>Sarcoptidae</taxon>
        <taxon>Sarcoptinae</taxon>
        <taxon>Sarcoptes</taxon>
    </lineage>
</organism>
<reference evidence="4" key="1">
    <citation type="journal article" date="2020" name="PLoS Negl. Trop. Dis.">
        <title>High-quality nuclear genome for Sarcoptes scabiei-A critical resource for a neglected parasite.</title>
        <authorList>
            <person name="Korhonen P.K."/>
            <person name="Gasser R.B."/>
            <person name="Ma G."/>
            <person name="Wang T."/>
            <person name="Stroehlein A.J."/>
            <person name="Young N.D."/>
            <person name="Ang C.S."/>
            <person name="Fernando D.D."/>
            <person name="Lu H.C."/>
            <person name="Taylor S."/>
            <person name="Reynolds S.L."/>
            <person name="Mofiz E."/>
            <person name="Najaraj S.H."/>
            <person name="Gowda H."/>
            <person name="Madugundu A."/>
            <person name="Renuse S."/>
            <person name="Holt D."/>
            <person name="Pandey A."/>
            <person name="Papenfuss A.T."/>
            <person name="Fischer K."/>
        </authorList>
    </citation>
    <scope>NUCLEOTIDE SEQUENCE [LARGE SCALE GENOMIC DNA]</scope>
</reference>
<dbReference type="InterPro" id="IPR052632">
    <property type="entry name" value="MICOS_subunit_Mic19"/>
</dbReference>
<dbReference type="GO" id="GO:0061617">
    <property type="term" value="C:MICOS complex"/>
    <property type="evidence" value="ECO:0007669"/>
    <property type="project" value="TreeGrafter"/>
</dbReference>
<evidence type="ECO:0000313" key="2">
    <source>
        <dbReference type="EMBL" id="KAF7493761.1"/>
    </source>
</evidence>
<dbReference type="PANTHER" id="PTHR21588:SF18">
    <property type="entry name" value="MICOS COMPLEX SUBUNIT MIC19"/>
    <property type="match status" value="1"/>
</dbReference>
<reference evidence="2" key="2">
    <citation type="submission" date="2020-01" db="EMBL/GenBank/DDBJ databases">
        <authorList>
            <person name="Korhonen P.K.K."/>
            <person name="Guangxu M.G."/>
            <person name="Wang T.W."/>
            <person name="Stroehlein A.J.S."/>
            <person name="Young N.D."/>
            <person name="Ang C.-S.A."/>
            <person name="Fernando D.W.F."/>
            <person name="Lu H.L."/>
            <person name="Taylor S.T."/>
            <person name="Ehtesham M.E.M."/>
            <person name="Najaraj S.H.N."/>
            <person name="Harsha G.H.G."/>
            <person name="Madugundu A.M."/>
            <person name="Renuse S.R."/>
            <person name="Holt D.H."/>
            <person name="Pandey A.P."/>
            <person name="Papenfuss A.P."/>
            <person name="Gasser R.B.G."/>
            <person name="Fischer K.F."/>
        </authorList>
    </citation>
    <scope>NUCLEOTIDE SEQUENCE</scope>
    <source>
        <strain evidence="2">SSS_KF_BRIS2020</strain>
    </source>
</reference>
<reference evidence="3" key="3">
    <citation type="submission" date="2022-06" db="UniProtKB">
        <authorList>
            <consortium name="EnsemblMetazoa"/>
        </authorList>
    </citation>
    <scope>IDENTIFICATION</scope>
</reference>
<dbReference type="EMBL" id="WVUK01000055">
    <property type="protein sequence ID" value="KAF7493761.1"/>
    <property type="molecule type" value="Genomic_DNA"/>
</dbReference>
<accession>A0A834RDU6</accession>
<dbReference type="Proteomes" id="UP000070412">
    <property type="component" value="Unassembled WGS sequence"/>
</dbReference>
<dbReference type="OMA" id="CYRANAN"/>
<feature type="region of interest" description="Disordered" evidence="1">
    <location>
        <begin position="1"/>
        <end position="20"/>
    </location>
</feature>
<evidence type="ECO:0000256" key="1">
    <source>
        <dbReference type="SAM" id="MobiDB-lite"/>
    </source>
</evidence>
<dbReference type="OrthoDB" id="70030at2759"/>
<evidence type="ECO:0000313" key="3">
    <source>
        <dbReference type="EnsemblMetazoa" id="KAF7493761.1"/>
    </source>
</evidence>
<dbReference type="PANTHER" id="PTHR21588">
    <property type="entry name" value="COILED-COIL-HELIX-COILED-COIL-HELIX DOMAIN CONTAINING 6"/>
    <property type="match status" value="1"/>
</dbReference>
<keyword evidence="4" id="KW-1185">Reference proteome</keyword>
<dbReference type="GO" id="GO:0007007">
    <property type="term" value="P:inner mitochondrial membrane organization"/>
    <property type="evidence" value="ECO:0007669"/>
    <property type="project" value="TreeGrafter"/>
</dbReference>
<name>A0A834RDU6_SARSC</name>
<gene>
    <name evidence="2" type="ORF">SSS_6253</name>
</gene>
<protein>
    <submittedName>
        <fullName evidence="2 3">Uncharacterized protein</fullName>
    </submittedName>
</protein>
<sequence length="154" mass="17828">MTGSSSSSSPSSSPSSSSSSFDTIFDPNHLMRQAAFDPAILLYGIRGEYEHKFKQYQMLWKQKWSELDRLNRELHQESSKKFADEIDRVSSKYLFENKFSFESPCQTQEAELLDCYRANANRTLVCRNCLRKFSNCIESNRLKMLQQEANNLNG</sequence>